<evidence type="ECO:0000313" key="1">
    <source>
        <dbReference type="EMBL" id="TVY16503.1"/>
    </source>
</evidence>
<dbReference type="Proteomes" id="UP000469559">
    <property type="component" value="Unassembled WGS sequence"/>
</dbReference>
<keyword evidence="2" id="KW-1185">Reference proteome</keyword>
<evidence type="ECO:0000313" key="2">
    <source>
        <dbReference type="Proteomes" id="UP000469559"/>
    </source>
</evidence>
<reference evidence="1 2" key="1">
    <citation type="submission" date="2018-05" db="EMBL/GenBank/DDBJ databases">
        <title>Whole genome sequencing for identification of molecular markers to develop diagnostic detection tools for the regulated plant pathogen Lachnellula willkommii.</title>
        <authorList>
            <person name="Giroux E."/>
            <person name="Bilodeau G."/>
        </authorList>
    </citation>
    <scope>NUCLEOTIDE SEQUENCE [LARGE SCALE GENOMIC DNA]</scope>
    <source>
        <strain evidence="1 2">CBS 203.66</strain>
    </source>
</reference>
<gene>
    <name evidence="1" type="ORF">LARI1_G006195</name>
</gene>
<comment type="caution">
    <text evidence="1">The sequence shown here is derived from an EMBL/GenBank/DDBJ whole genome shotgun (WGS) entry which is preliminary data.</text>
</comment>
<protein>
    <submittedName>
        <fullName evidence="1">Uncharacterized protein</fullName>
    </submittedName>
</protein>
<dbReference type="SUPFAM" id="SSF53335">
    <property type="entry name" value="S-adenosyl-L-methionine-dependent methyltransferases"/>
    <property type="match status" value="1"/>
</dbReference>
<proteinExistence type="predicted"/>
<organism evidence="1 2">
    <name type="scientific">Lachnellula arida</name>
    <dbReference type="NCBI Taxonomy" id="1316785"/>
    <lineage>
        <taxon>Eukaryota</taxon>
        <taxon>Fungi</taxon>
        <taxon>Dikarya</taxon>
        <taxon>Ascomycota</taxon>
        <taxon>Pezizomycotina</taxon>
        <taxon>Leotiomycetes</taxon>
        <taxon>Helotiales</taxon>
        <taxon>Lachnaceae</taxon>
        <taxon>Lachnellula</taxon>
    </lineage>
</organism>
<dbReference type="EMBL" id="QGMF01000359">
    <property type="protein sequence ID" value="TVY16503.1"/>
    <property type="molecule type" value="Genomic_DNA"/>
</dbReference>
<dbReference type="AlphaFoldDB" id="A0A8T9BDR8"/>
<dbReference type="InterPro" id="IPR029063">
    <property type="entry name" value="SAM-dependent_MTases_sf"/>
</dbReference>
<sequence>MDQGFVKHMSIGLYFRWDTPTQRYIWATKEYPETGLSLPPLRPGLYDERDRNFELSAYFKTDDNVSFDPFMQYILDWGSCYGQQRILDAFCGSGGWEKWVHSEMHLNLQHFVDRYCACWREACVYSNAPKQKADLLLSLEPETLGQPLSVLLELKVELVETDRSRVSEFRQAVTADIRKIQDADLYRVPPGDHPRVGRPCHAYVVALTVTDNGDRAMTQLGMMRLEPLRQRQGEAWPFNVWWFRRVID</sequence>
<name>A0A8T9BDR8_9HELO</name>
<accession>A0A8T9BDR8</accession>
<dbReference type="OrthoDB" id="4398476at2759"/>